<dbReference type="SMART" id="SM00826">
    <property type="entry name" value="PKS_DH"/>
    <property type="match status" value="1"/>
</dbReference>
<organism evidence="9 10">
    <name type="scientific">Micromonospora sonneratiae</name>
    <dbReference type="NCBI Taxonomy" id="1184706"/>
    <lineage>
        <taxon>Bacteria</taxon>
        <taxon>Bacillati</taxon>
        <taxon>Actinomycetota</taxon>
        <taxon>Actinomycetes</taxon>
        <taxon>Micromonosporales</taxon>
        <taxon>Micromonosporaceae</taxon>
        <taxon>Micromonospora</taxon>
    </lineage>
</organism>
<dbReference type="SMART" id="SM00827">
    <property type="entry name" value="PKS_AT"/>
    <property type="match status" value="1"/>
</dbReference>
<dbReference type="InterPro" id="IPR016036">
    <property type="entry name" value="Malonyl_transacylase_ACP-bd"/>
</dbReference>
<feature type="domain" description="PKS/mFAS DH" evidence="8">
    <location>
        <begin position="1453"/>
        <end position="1726"/>
    </location>
</feature>
<dbReference type="InterPro" id="IPR013968">
    <property type="entry name" value="PKS_KR"/>
</dbReference>
<dbReference type="Pfam" id="PF21089">
    <property type="entry name" value="PKS_DH_N"/>
    <property type="match status" value="1"/>
</dbReference>
<dbReference type="InterPro" id="IPR009081">
    <property type="entry name" value="PP-bd_ACP"/>
</dbReference>
<feature type="active site" description="Proton acceptor; for dehydratase activity" evidence="4">
    <location>
        <position position="1485"/>
    </location>
</feature>
<evidence type="ECO:0000256" key="2">
    <source>
        <dbReference type="ARBA" id="ARBA00022553"/>
    </source>
</evidence>
<accession>A0ABW3YHR0</accession>
<dbReference type="SUPFAM" id="SSF52151">
    <property type="entry name" value="FabD/lysophospholipase-like"/>
    <property type="match status" value="1"/>
</dbReference>
<proteinExistence type="predicted"/>
<dbReference type="Pfam" id="PF08659">
    <property type="entry name" value="KR"/>
    <property type="match status" value="1"/>
</dbReference>
<comment type="caution">
    <text evidence="9">The sequence shown here is derived from an EMBL/GenBank/DDBJ whole genome shotgun (WGS) entry which is preliminary data.</text>
</comment>
<dbReference type="Gene3D" id="3.40.50.720">
    <property type="entry name" value="NAD(P)-binding Rossmann-like Domain"/>
    <property type="match status" value="1"/>
</dbReference>
<evidence type="ECO:0000256" key="4">
    <source>
        <dbReference type="PROSITE-ProRule" id="PRU01363"/>
    </source>
</evidence>
<dbReference type="EMBL" id="JBHTMP010000041">
    <property type="protein sequence ID" value="MFD1324057.1"/>
    <property type="molecule type" value="Genomic_DNA"/>
</dbReference>
<sequence length="1911" mass="200559">MANDIVVLGMACRYAESQTPEQLWQNVLARRRTFRPVPARRLPLDEYGGEDADSTYLTRAAVLDGWEFDRHRFRIPGDVFRSVDLAHWLALEVADAALTDAGLPGGEGVDRSRVGVVLGNTLTGEFSRAATLRVRWPYVRRAVRDALADSGLDTTAQQAVLASVERRYKEPFPVPSDETLAGALSNTIAGRICNHFDFHGTGYTVDAACASSLVSVATAADAISNDTIDVALAGGVDLSLDPLELVGFARVGALAREDMRIYDRHPTGFLPGEGCGIVVLCRESYARERGLRPYARLLGWATSTDGGGGLTRPRLTGQRIALTRAYERAGIAASQVGLVEGHGTGTAVGDEVELSTLVAVRRGSGEPVTPAALGSVKANIGHTKAAAGVAGLIKAVLAVHREVVPPTTGCETPHPVLAGAADTLRITTEAQPWPTTQRYASVSAMGFGGINSHVVLGGYAPTSRRLLSPHERRIAAPYPEHEVVVCGADDAERLADLLDRIGVAASQLSRGELTDLAATLAAEHADAGPARFAAAVRSGPELAALARSTRDRLHAGDRRILDPDRGVFVNVDRPLSVGLLFSGQAAPVRPTAGALGCLLDRRSGAGAESRRPTSPVEGGDDAVADTSVAQPAIVRASLDGLRWLDALGVRADQATGHSLGELTALVWAGALDGEQARRLAAVRGTAMAAASTVPSGMAALNTDATTAGQLVAGTSAVVAADNGAEQVAVSGSRSDVARVMADATARGIGVTWLPVSHGFHSPLMAAAREPLRTAADAVSWRAPRRTVVSTVTGDRWDGDGPVELLVRQLTEPVRFRQALSRIDADLLVEVGPGRILAGLATAAGRTAVSLDVGAVDDRAVALVTAALWGVGACPSVAPYFDGRFSRHFDLTRQRLFLTNPCELIARSTGSDPRPTAPARIDEGVLEPVATPVAPQRPRPAATATGGGAGTGQLLEDPLELVRARIAAAAELDVAAVGADTRLMADLHLNSLRVAQLAGTLARETGRALPAAPLTLAGATVSEFASAIAALPPTSDESGPPAGVGPWVHTFGHHLVARPAGPGPVAQHRWEIVGPLDRHPLRDRITAAFPTGDADRRLLVLPPDPVDVPVDDIVTALRRTASDRRPLVVLHHQGVGAAVGRSLAVEFPEIPVLVVECVADDEGVRLAGREAHHSWTGYREVRYGADAVRTVPVTRRIDIAARPDDQLPLSTGDVCVVTGGARGIGAACAVALARTTGARMVLLGRSPAGDDEVVDAVRATGGAYHSVDLTDPAGVAATLAAVRQRYGPIRGLLHAAGRNEPSRIVDLAATDLHATLAPKAAGLEHVLAALDRADLRIVVTFGSVIGRTGLPGQTAYAIANEYLARRCAALVSEVPEVRWINVEWSAWAETGMGVRLGVLDNLIRQGLTPIPVAAGTDLLLRVMATPALPSSVLVAGRLPVTPTLEWEDGESVGSRFLEHRSVHTPGVELVAEAHLSLGTDPYLADHRIDGVPVLPAVLGLEAMAQAATALGAKSVPASFRDIRLTRPITVPERGRRIVRVAALAGDDGNASVVVRSDETGFAADHFTACYDVAADPPPPARSGTPYPLIDAGPLYGPLFFHGPGFHRVRGYRGLSAYRCTALIDADPDAAWFGPFQDRRLELGDPGARDAFLHALQGCVPDRRVLPVGVDRVDIHRRPEGIVALDAVQRAEEEDEYLFDLTVTDAGGSVVEQWHGLRLRAVAPLPYPAWPAELVGPYLARSLRRWQPDVGIDLVSVPARRGDRALTRALAAWLVDAPVRHAANGRLVAKGPTGVSASHLDDHLLVAAGRGAVAVDWEPVGVPPPLPSPTQELVGLMTTVTGEDARTAGCRGWTALETSSKLGLPADAALVLDVTGPDGWLRLRCGPHQLFSTVVRTTGGPVAICVGTGERHG</sequence>
<dbReference type="Proteomes" id="UP001597260">
    <property type="component" value="Unassembled WGS sequence"/>
</dbReference>
<dbReference type="Gene3D" id="3.40.366.10">
    <property type="entry name" value="Malonyl-Coenzyme A Acyl Carrier Protein, domain 2"/>
    <property type="match status" value="1"/>
</dbReference>
<dbReference type="InterPro" id="IPR020807">
    <property type="entry name" value="PKS_DH"/>
</dbReference>
<dbReference type="PROSITE" id="PS52004">
    <property type="entry name" value="KS3_2"/>
    <property type="match status" value="1"/>
</dbReference>
<feature type="region of interest" description="Disordered" evidence="5">
    <location>
        <begin position="603"/>
        <end position="624"/>
    </location>
</feature>
<dbReference type="SUPFAM" id="SSF55048">
    <property type="entry name" value="Probable ACP-binding domain of malonyl-CoA ACP transacylase"/>
    <property type="match status" value="1"/>
</dbReference>
<feature type="domain" description="Ketosynthase family 3 (KS3)" evidence="7">
    <location>
        <begin position="2"/>
        <end position="458"/>
    </location>
</feature>
<dbReference type="InterPro" id="IPR014030">
    <property type="entry name" value="Ketoacyl_synth_N"/>
</dbReference>
<dbReference type="RefSeq" id="WP_377574051.1">
    <property type="nucleotide sequence ID" value="NZ_JBHTMP010000041.1"/>
</dbReference>
<dbReference type="PROSITE" id="PS52019">
    <property type="entry name" value="PKS_MFAS_DH"/>
    <property type="match status" value="1"/>
</dbReference>
<reference evidence="10" key="1">
    <citation type="journal article" date="2019" name="Int. J. Syst. Evol. Microbiol.">
        <title>The Global Catalogue of Microorganisms (GCM) 10K type strain sequencing project: providing services to taxonomists for standard genome sequencing and annotation.</title>
        <authorList>
            <consortium name="The Broad Institute Genomics Platform"/>
            <consortium name="The Broad Institute Genome Sequencing Center for Infectious Disease"/>
            <person name="Wu L."/>
            <person name="Ma J."/>
        </authorList>
    </citation>
    <scope>NUCLEOTIDE SEQUENCE [LARGE SCALE GENOMIC DNA]</scope>
    <source>
        <strain evidence="10">JCM 31037</strain>
    </source>
</reference>
<evidence type="ECO:0000259" key="8">
    <source>
        <dbReference type="PROSITE" id="PS52019"/>
    </source>
</evidence>
<dbReference type="InterPro" id="IPR020841">
    <property type="entry name" value="PKS_Beta-ketoAc_synthase_dom"/>
</dbReference>
<dbReference type="Gene3D" id="3.10.129.110">
    <property type="entry name" value="Polyketide synthase dehydratase"/>
    <property type="match status" value="1"/>
</dbReference>
<dbReference type="PROSITE" id="PS50075">
    <property type="entry name" value="CARRIER"/>
    <property type="match status" value="1"/>
</dbReference>
<dbReference type="SMART" id="SM00822">
    <property type="entry name" value="PKS_KR"/>
    <property type="match status" value="1"/>
</dbReference>
<dbReference type="InterPro" id="IPR050091">
    <property type="entry name" value="PKS_NRPS_Biosynth_Enz"/>
</dbReference>
<dbReference type="InterPro" id="IPR036291">
    <property type="entry name" value="NAD(P)-bd_dom_sf"/>
</dbReference>
<dbReference type="InterPro" id="IPR016035">
    <property type="entry name" value="Acyl_Trfase/lysoPLipase"/>
</dbReference>
<keyword evidence="2" id="KW-0597">Phosphoprotein</keyword>
<dbReference type="CDD" id="cd08953">
    <property type="entry name" value="KR_2_SDR_x"/>
    <property type="match status" value="1"/>
</dbReference>
<feature type="region of interest" description="N-terminal hotdog fold" evidence="4">
    <location>
        <begin position="1453"/>
        <end position="1576"/>
    </location>
</feature>
<dbReference type="Gene3D" id="3.40.47.10">
    <property type="match status" value="1"/>
</dbReference>
<dbReference type="InterPro" id="IPR016039">
    <property type="entry name" value="Thiolase-like"/>
</dbReference>
<dbReference type="SMART" id="SM00825">
    <property type="entry name" value="PKS_KS"/>
    <property type="match status" value="1"/>
</dbReference>
<dbReference type="InterPro" id="IPR049900">
    <property type="entry name" value="PKS_mFAS_DH"/>
</dbReference>
<evidence type="ECO:0000259" key="6">
    <source>
        <dbReference type="PROSITE" id="PS50075"/>
    </source>
</evidence>
<dbReference type="Pfam" id="PF14765">
    <property type="entry name" value="PS-DH"/>
    <property type="match status" value="1"/>
</dbReference>
<evidence type="ECO:0000256" key="3">
    <source>
        <dbReference type="ARBA" id="ARBA00022679"/>
    </source>
</evidence>
<dbReference type="SUPFAM" id="SSF53901">
    <property type="entry name" value="Thiolase-like"/>
    <property type="match status" value="1"/>
</dbReference>
<keyword evidence="3" id="KW-0808">Transferase</keyword>
<dbReference type="InterPro" id="IPR057326">
    <property type="entry name" value="KR_dom"/>
</dbReference>
<dbReference type="InterPro" id="IPR014043">
    <property type="entry name" value="Acyl_transferase_dom"/>
</dbReference>
<keyword evidence="1" id="KW-0596">Phosphopantetheine</keyword>
<feature type="domain" description="Carrier" evidence="6">
    <location>
        <begin position="955"/>
        <end position="1031"/>
    </location>
</feature>
<dbReference type="InterPro" id="IPR036736">
    <property type="entry name" value="ACP-like_sf"/>
</dbReference>
<dbReference type="SUPFAM" id="SSF47336">
    <property type="entry name" value="ACP-like"/>
    <property type="match status" value="1"/>
</dbReference>
<dbReference type="InterPro" id="IPR001227">
    <property type="entry name" value="Ac_transferase_dom_sf"/>
</dbReference>
<feature type="region of interest" description="Disordered" evidence="5">
    <location>
        <begin position="907"/>
        <end position="949"/>
    </location>
</feature>
<dbReference type="Pfam" id="PF02801">
    <property type="entry name" value="Ketoacyl-synt_C"/>
    <property type="match status" value="1"/>
</dbReference>
<dbReference type="Gene3D" id="1.10.1200.10">
    <property type="entry name" value="ACP-like"/>
    <property type="match status" value="1"/>
</dbReference>
<dbReference type="Pfam" id="PF00109">
    <property type="entry name" value="ketoacyl-synt"/>
    <property type="match status" value="1"/>
</dbReference>
<evidence type="ECO:0000313" key="9">
    <source>
        <dbReference type="EMBL" id="MFD1324057.1"/>
    </source>
</evidence>
<gene>
    <name evidence="9" type="ORF">ACFQ4H_23510</name>
</gene>
<dbReference type="PANTHER" id="PTHR43775">
    <property type="entry name" value="FATTY ACID SYNTHASE"/>
    <property type="match status" value="1"/>
</dbReference>
<keyword evidence="10" id="KW-1185">Reference proteome</keyword>
<dbReference type="Pfam" id="PF00550">
    <property type="entry name" value="PP-binding"/>
    <property type="match status" value="1"/>
</dbReference>
<dbReference type="Pfam" id="PF00698">
    <property type="entry name" value="Acyl_transf_1"/>
    <property type="match status" value="1"/>
</dbReference>
<dbReference type="InterPro" id="IPR049552">
    <property type="entry name" value="PKS_DH_N"/>
</dbReference>
<dbReference type="InterPro" id="IPR049551">
    <property type="entry name" value="PKS_DH_C"/>
</dbReference>
<evidence type="ECO:0000259" key="7">
    <source>
        <dbReference type="PROSITE" id="PS52004"/>
    </source>
</evidence>
<name>A0ABW3YHR0_9ACTN</name>
<feature type="region of interest" description="C-terminal hotdog fold" evidence="4">
    <location>
        <begin position="1593"/>
        <end position="1726"/>
    </location>
</feature>
<feature type="active site" description="Proton donor; for dehydratase activity" evidence="4">
    <location>
        <position position="1648"/>
    </location>
</feature>
<dbReference type="PANTHER" id="PTHR43775:SF37">
    <property type="entry name" value="SI:DKEY-61P9.11"/>
    <property type="match status" value="1"/>
</dbReference>
<evidence type="ECO:0000256" key="1">
    <source>
        <dbReference type="ARBA" id="ARBA00022450"/>
    </source>
</evidence>
<evidence type="ECO:0000313" key="10">
    <source>
        <dbReference type="Proteomes" id="UP001597260"/>
    </source>
</evidence>
<feature type="compositionally biased region" description="Low complexity" evidence="5">
    <location>
        <begin position="927"/>
        <end position="943"/>
    </location>
</feature>
<dbReference type="CDD" id="cd00833">
    <property type="entry name" value="PKS"/>
    <property type="match status" value="1"/>
</dbReference>
<protein>
    <submittedName>
        <fullName evidence="9">SDR family NAD(P)-dependent oxidoreductase</fullName>
    </submittedName>
</protein>
<dbReference type="InterPro" id="IPR042104">
    <property type="entry name" value="PKS_dehydratase_sf"/>
</dbReference>
<evidence type="ECO:0000256" key="5">
    <source>
        <dbReference type="SAM" id="MobiDB-lite"/>
    </source>
</evidence>
<dbReference type="SUPFAM" id="SSF51735">
    <property type="entry name" value="NAD(P)-binding Rossmann-fold domains"/>
    <property type="match status" value="1"/>
</dbReference>
<dbReference type="InterPro" id="IPR014031">
    <property type="entry name" value="Ketoacyl_synth_C"/>
</dbReference>